<dbReference type="EMBL" id="ANHZ02000028">
    <property type="protein sequence ID" value="EME35610.1"/>
    <property type="molecule type" value="Genomic_DNA"/>
</dbReference>
<dbReference type="InterPro" id="IPR050072">
    <property type="entry name" value="Peptidase_M20A"/>
</dbReference>
<evidence type="ECO:0000256" key="1">
    <source>
        <dbReference type="ARBA" id="ARBA00001947"/>
    </source>
</evidence>
<dbReference type="RefSeq" id="WP_006215725.1">
    <property type="nucleotide sequence ID" value="NZ_ANHZ02000028.1"/>
</dbReference>
<organism evidence="7 8">
    <name type="scientific">Kocuria palustris PEL</name>
    <dbReference type="NCBI Taxonomy" id="1236550"/>
    <lineage>
        <taxon>Bacteria</taxon>
        <taxon>Bacillati</taxon>
        <taxon>Actinomycetota</taxon>
        <taxon>Actinomycetes</taxon>
        <taxon>Micrococcales</taxon>
        <taxon>Micrococcaceae</taxon>
        <taxon>Kocuria</taxon>
    </lineage>
</organism>
<feature type="domain" description="Peptidase M20 dimerisation" evidence="6">
    <location>
        <begin position="205"/>
        <end position="341"/>
    </location>
</feature>
<dbReference type="PIRSF" id="PIRSF036696">
    <property type="entry name" value="ACY-1"/>
    <property type="match status" value="1"/>
</dbReference>
<dbReference type="PANTHER" id="PTHR43808:SF8">
    <property type="entry name" value="PEPTIDASE M20 DIMERISATION DOMAIN-CONTAINING PROTEIN"/>
    <property type="match status" value="1"/>
</dbReference>
<name>M2YAV9_9MICC</name>
<dbReference type="Pfam" id="PF01546">
    <property type="entry name" value="Peptidase_M20"/>
    <property type="match status" value="1"/>
</dbReference>
<keyword evidence="4" id="KW-0378">Hydrolase</keyword>
<reference evidence="7 8" key="1">
    <citation type="journal article" date="2014" name="Genome Announc.">
        <title>Draft Genome Sequence of Kocuria palustris PEL.</title>
        <authorList>
            <person name="Sharma G."/>
            <person name="Khatri I."/>
            <person name="Subramanian S."/>
        </authorList>
    </citation>
    <scope>NUCLEOTIDE SEQUENCE [LARGE SCALE GENOMIC DNA]</scope>
    <source>
        <strain evidence="7 8">PEL</strain>
    </source>
</reference>
<dbReference type="InterPro" id="IPR036264">
    <property type="entry name" value="Bact_exopeptidase_dim_dom"/>
</dbReference>
<dbReference type="FunFam" id="1.10.150.900:FF:000002">
    <property type="entry name" value="M20/M25/M40 family peptidase"/>
    <property type="match status" value="1"/>
</dbReference>
<keyword evidence="8" id="KW-1185">Reference proteome</keyword>
<evidence type="ECO:0000313" key="8">
    <source>
        <dbReference type="Proteomes" id="UP000009877"/>
    </source>
</evidence>
<dbReference type="GO" id="GO:0016787">
    <property type="term" value="F:hydrolase activity"/>
    <property type="evidence" value="ECO:0007669"/>
    <property type="project" value="UniProtKB-KW"/>
</dbReference>
<dbReference type="InterPro" id="IPR011650">
    <property type="entry name" value="Peptidase_M20_dimer"/>
</dbReference>
<sequence length="445" mass="48296">MNTPNPSTTPAGSAGTAHDEAAEICRNLIRIDTSNYGRGESKGERRAAEYVAGLLEEVGLAATMVESAPGRTSVFARMEGTDPSADALLVHGHLDVVPAVAEDWSVDPFAAEIRDGMIWGRGAVDMKDMDAMILSVVRHMVRTGQKPKRDIMLGFFADEEAGMEYGSKWVVRNHPELFEGVTDAISEVGGYSANIGGQRAYLLQTAEKGLMWMRLFADGTAGHGSQVNTDNPVTRLSRAMANIGEYQWPIELTKTTRQFLDTVTELTGVEFDPQNPQRMLDELGSVARFVGATLQNTANPSMLSSGYKVNVIPGTAEAGLDVRFLPEQREIVLEKLRELAGEGIRFEFEADDIGLEVPFSGNVVDAMVASLKQHDPEAVVMPYMLSAGTDNKALDPLGITGYGFVPLRLPDELDFPAMFHGVDERVPIASLEFGADVLHTLLTGY</sequence>
<evidence type="ECO:0000256" key="5">
    <source>
        <dbReference type="ARBA" id="ARBA00022833"/>
    </source>
</evidence>
<dbReference type="Pfam" id="PF07687">
    <property type="entry name" value="M20_dimer"/>
    <property type="match status" value="1"/>
</dbReference>
<dbReference type="Gene3D" id="3.40.630.10">
    <property type="entry name" value="Zn peptidases"/>
    <property type="match status" value="1"/>
</dbReference>
<comment type="similarity">
    <text evidence="2">Belongs to the peptidase M20A family.</text>
</comment>
<dbReference type="SUPFAM" id="SSF53187">
    <property type="entry name" value="Zn-dependent exopeptidases"/>
    <property type="match status" value="1"/>
</dbReference>
<protein>
    <submittedName>
        <fullName evidence="7">Peptidase M20</fullName>
    </submittedName>
</protein>
<evidence type="ECO:0000313" key="7">
    <source>
        <dbReference type="EMBL" id="EME35610.1"/>
    </source>
</evidence>
<evidence type="ECO:0000256" key="3">
    <source>
        <dbReference type="ARBA" id="ARBA00022723"/>
    </source>
</evidence>
<dbReference type="PANTHER" id="PTHR43808">
    <property type="entry name" value="ACETYLORNITHINE DEACETYLASE"/>
    <property type="match status" value="1"/>
</dbReference>
<dbReference type="Gene3D" id="3.30.70.360">
    <property type="match status" value="1"/>
</dbReference>
<dbReference type="STRING" id="71999.KPaMU14_06505"/>
<dbReference type="SUPFAM" id="SSF55031">
    <property type="entry name" value="Bacterial exopeptidase dimerisation domain"/>
    <property type="match status" value="1"/>
</dbReference>
<comment type="caution">
    <text evidence="7">The sequence shown here is derived from an EMBL/GenBank/DDBJ whole genome shotgun (WGS) entry which is preliminary data.</text>
</comment>
<dbReference type="GO" id="GO:0046872">
    <property type="term" value="F:metal ion binding"/>
    <property type="evidence" value="ECO:0007669"/>
    <property type="project" value="UniProtKB-KW"/>
</dbReference>
<gene>
    <name evidence="7" type="ORF">C884_01497</name>
</gene>
<dbReference type="Gene3D" id="1.10.150.900">
    <property type="match status" value="1"/>
</dbReference>
<dbReference type="AlphaFoldDB" id="M2YAV9"/>
<comment type="cofactor">
    <cofactor evidence="1">
        <name>Zn(2+)</name>
        <dbReference type="ChEBI" id="CHEBI:29105"/>
    </cofactor>
</comment>
<dbReference type="InterPro" id="IPR001261">
    <property type="entry name" value="ArgE/DapE_CS"/>
</dbReference>
<evidence type="ECO:0000259" key="6">
    <source>
        <dbReference type="Pfam" id="PF07687"/>
    </source>
</evidence>
<evidence type="ECO:0000256" key="4">
    <source>
        <dbReference type="ARBA" id="ARBA00022801"/>
    </source>
</evidence>
<keyword evidence="3" id="KW-0479">Metal-binding</keyword>
<dbReference type="InterPro" id="IPR002933">
    <property type="entry name" value="Peptidase_M20"/>
</dbReference>
<accession>M2YAV9</accession>
<proteinExistence type="inferred from homology"/>
<dbReference type="NCBIfam" id="NF005913">
    <property type="entry name" value="PRK07906.1"/>
    <property type="match status" value="1"/>
</dbReference>
<evidence type="ECO:0000256" key="2">
    <source>
        <dbReference type="ARBA" id="ARBA00006247"/>
    </source>
</evidence>
<dbReference type="Proteomes" id="UP000009877">
    <property type="component" value="Unassembled WGS sequence"/>
</dbReference>
<keyword evidence="5" id="KW-0862">Zinc</keyword>
<dbReference type="PROSITE" id="PS00758">
    <property type="entry name" value="ARGE_DAPE_CPG2_1"/>
    <property type="match status" value="1"/>
</dbReference>